<evidence type="ECO:0000256" key="1">
    <source>
        <dbReference type="SAM" id="MobiDB-lite"/>
    </source>
</evidence>
<feature type="compositionally biased region" description="Polar residues" evidence="1">
    <location>
        <begin position="87"/>
        <end position="103"/>
    </location>
</feature>
<name>A0A504Y439_LEIDO</name>
<keyword evidence="2" id="KW-0472">Membrane</keyword>
<keyword evidence="2" id="KW-1133">Transmembrane helix</keyword>
<dbReference type="Proteomes" id="UP000318821">
    <property type="component" value="Unassembled WGS sequence"/>
</dbReference>
<accession>A0A504Y439</accession>
<feature type="region of interest" description="Disordered" evidence="1">
    <location>
        <begin position="87"/>
        <end position="114"/>
    </location>
</feature>
<proteinExistence type="predicted"/>
<sequence>MSTFESVLFTNGLMVNHRHYYTYDASAKRLPCTYVFPTGYCYRRTPSASFCGITCKIIIGSVLGGLALLCLAVLVVYHFRRRKTTQQPSTEVAHISSTNQPGPAQTVPPPQQPMFGGRDYAGAAGYDRASLPMPPAFPGNGVAPLGHVSNTYVPAPTGYGYQPYPPQLGYPLATTQATDGVYVGGATYYARARAAEDTAAAFSASSSGYPHPEKEAS</sequence>
<dbReference type="VEuPathDB" id="TriTrypDB:LdCL_330037600"/>
<reference evidence="6" key="2">
    <citation type="submission" date="2019-02" db="EMBL/GenBank/DDBJ databases">
        <title>FDA dAtabase for Regulatory Grade micrObial Sequences (FDA-ARGOS): Supporting development and validation of Infectious Disease Dx tests.</title>
        <authorList>
            <person name="Duncan R."/>
            <person name="Fisher C."/>
            <person name="Tallon L."/>
            <person name="Sadzewicz L."/>
            <person name="Sengamalay N."/>
            <person name="Ott S."/>
            <person name="Godinez A."/>
            <person name="Nagaraj S."/>
            <person name="Vavikolanu K."/>
            <person name="Vyas G."/>
            <person name="Nadendla S."/>
            <person name="Aluvathingal J."/>
            <person name="Sichtig H."/>
        </authorList>
    </citation>
    <scope>NUCLEOTIDE SEQUENCE [LARGE SCALE GENOMIC DNA]</scope>
    <source>
        <strain evidence="6">FDAARGOS_360</strain>
    </source>
</reference>
<protein>
    <submittedName>
        <fullName evidence="4">Uncharacterized protein</fullName>
    </submittedName>
</protein>
<reference evidence="4" key="1">
    <citation type="submission" date="2019-02" db="EMBL/GenBank/DDBJ databases">
        <title>FDA dAtabase for Regulatory Grade micrObial Sequences (FDA-ARGOS): Supporting development and validation of Infectious Disease Dx tests.</title>
        <authorList>
            <person name="Duncan R."/>
            <person name="Fisher C."/>
            <person name="Tallon L.J."/>
            <person name="Sadzewicz L."/>
            <person name="Sengamalay N."/>
            <person name="Ott S."/>
            <person name="Godinez A."/>
            <person name="Nagaraj S."/>
            <person name="Nadendla S."/>
            <person name="Sichtig H."/>
        </authorList>
    </citation>
    <scope>NUCLEOTIDE SEQUENCE</scope>
    <source>
        <strain evidence="4">FDAARGOS_360</strain>
    </source>
</reference>
<feature type="transmembrane region" description="Helical" evidence="2">
    <location>
        <begin position="57"/>
        <end position="79"/>
    </location>
</feature>
<evidence type="ECO:0000256" key="2">
    <source>
        <dbReference type="SAM" id="Phobius"/>
    </source>
</evidence>
<dbReference type="EMBL" id="RHLD01000006">
    <property type="protein sequence ID" value="TPP55395.1"/>
    <property type="molecule type" value="Genomic_DNA"/>
</dbReference>
<organism evidence="4 6">
    <name type="scientific">Leishmania donovani</name>
    <dbReference type="NCBI Taxonomy" id="5661"/>
    <lineage>
        <taxon>Eukaryota</taxon>
        <taxon>Discoba</taxon>
        <taxon>Euglenozoa</taxon>
        <taxon>Kinetoplastea</taxon>
        <taxon>Metakinetoplastina</taxon>
        <taxon>Trypanosomatida</taxon>
        <taxon>Trypanosomatidae</taxon>
        <taxon>Leishmaniinae</taxon>
        <taxon>Leishmania</taxon>
    </lineage>
</organism>
<evidence type="ECO:0000313" key="3">
    <source>
        <dbReference type="EMBL" id="TPP55387.1"/>
    </source>
</evidence>
<evidence type="ECO:0000313" key="5">
    <source>
        <dbReference type="EMBL" id="TPP55395.1"/>
    </source>
</evidence>
<dbReference type="EMBL" id="RHLD01000006">
    <property type="protein sequence ID" value="TPP55387.1"/>
    <property type="molecule type" value="Genomic_DNA"/>
</dbReference>
<dbReference type="EMBL" id="RHLD01000006">
    <property type="protein sequence ID" value="TPP55391.1"/>
    <property type="molecule type" value="Genomic_DNA"/>
</dbReference>
<evidence type="ECO:0000313" key="4">
    <source>
        <dbReference type="EMBL" id="TPP55391.1"/>
    </source>
</evidence>
<keyword evidence="2" id="KW-0812">Transmembrane</keyword>
<gene>
    <name evidence="3" type="ORF">CGC20_9905</name>
    <name evidence="4" type="ORF">CGC20_9925</name>
    <name evidence="5" type="ORF">CGC20_9945</name>
</gene>
<dbReference type="AlphaFoldDB" id="A0A504Y439"/>
<comment type="caution">
    <text evidence="4">The sequence shown here is derived from an EMBL/GenBank/DDBJ whole genome shotgun (WGS) entry which is preliminary data.</text>
</comment>
<evidence type="ECO:0000313" key="6">
    <source>
        <dbReference type="Proteomes" id="UP000318821"/>
    </source>
</evidence>